<evidence type="ECO:0000313" key="3">
    <source>
        <dbReference type="Proteomes" id="UP000501690"/>
    </source>
</evidence>
<name>A0A4D6KM83_VIGUN</name>
<feature type="compositionally biased region" description="Basic and acidic residues" evidence="1">
    <location>
        <begin position="18"/>
        <end position="29"/>
    </location>
</feature>
<feature type="compositionally biased region" description="Polar residues" evidence="1">
    <location>
        <begin position="30"/>
        <end position="42"/>
    </location>
</feature>
<evidence type="ECO:0000313" key="2">
    <source>
        <dbReference type="EMBL" id="QCD79176.1"/>
    </source>
</evidence>
<evidence type="ECO:0000256" key="1">
    <source>
        <dbReference type="SAM" id="MobiDB-lite"/>
    </source>
</evidence>
<proteinExistence type="predicted"/>
<protein>
    <submittedName>
        <fullName evidence="2">Uncharacterized protein</fullName>
    </submittedName>
</protein>
<organism evidence="2 3">
    <name type="scientific">Vigna unguiculata</name>
    <name type="common">Cowpea</name>
    <dbReference type="NCBI Taxonomy" id="3917"/>
    <lineage>
        <taxon>Eukaryota</taxon>
        <taxon>Viridiplantae</taxon>
        <taxon>Streptophyta</taxon>
        <taxon>Embryophyta</taxon>
        <taxon>Tracheophyta</taxon>
        <taxon>Spermatophyta</taxon>
        <taxon>Magnoliopsida</taxon>
        <taxon>eudicotyledons</taxon>
        <taxon>Gunneridae</taxon>
        <taxon>Pentapetalae</taxon>
        <taxon>rosids</taxon>
        <taxon>fabids</taxon>
        <taxon>Fabales</taxon>
        <taxon>Fabaceae</taxon>
        <taxon>Papilionoideae</taxon>
        <taxon>50 kb inversion clade</taxon>
        <taxon>NPAAA clade</taxon>
        <taxon>indigoferoid/millettioid clade</taxon>
        <taxon>Phaseoleae</taxon>
        <taxon>Vigna</taxon>
    </lineage>
</organism>
<dbReference type="Proteomes" id="UP000501690">
    <property type="component" value="Linkage Group LG1"/>
</dbReference>
<keyword evidence="3" id="KW-1185">Reference proteome</keyword>
<accession>A0A4D6KM83</accession>
<reference evidence="2 3" key="1">
    <citation type="submission" date="2019-04" db="EMBL/GenBank/DDBJ databases">
        <title>An improved genome assembly and genetic linkage map for asparagus bean, Vigna unguiculata ssp. sesquipedialis.</title>
        <authorList>
            <person name="Xia Q."/>
            <person name="Zhang R."/>
            <person name="Dong Y."/>
        </authorList>
    </citation>
    <scope>NUCLEOTIDE SEQUENCE [LARGE SCALE GENOMIC DNA]</scope>
    <source>
        <tissue evidence="2">Leaf</tissue>
    </source>
</reference>
<gene>
    <name evidence="2" type="ORF">DEO72_LG1g2815</name>
</gene>
<dbReference type="EMBL" id="CP039345">
    <property type="protein sequence ID" value="QCD79176.1"/>
    <property type="molecule type" value="Genomic_DNA"/>
</dbReference>
<feature type="region of interest" description="Disordered" evidence="1">
    <location>
        <begin position="18"/>
        <end position="46"/>
    </location>
</feature>
<dbReference type="AlphaFoldDB" id="A0A4D6KM83"/>
<sequence length="57" mass="6805">MERWFQEDSNFTSKAKVEKMMPKSREENFTLKQPQAPSSRAQSWRKPTIEESFVIEP</sequence>